<dbReference type="InterPro" id="IPR001353">
    <property type="entry name" value="Proteasome_sua/b"/>
</dbReference>
<comment type="subcellular location">
    <subcellularLocation>
        <location evidence="8">Cytoplasm</location>
    </subcellularLocation>
    <subcellularLocation>
        <location evidence="8">Nucleus</location>
    </subcellularLocation>
</comment>
<dbReference type="SMART" id="SM00948">
    <property type="entry name" value="Proteasome_A_N"/>
    <property type="match status" value="1"/>
</dbReference>
<evidence type="ECO:0000256" key="8">
    <source>
        <dbReference type="RuleBase" id="RU000551"/>
    </source>
</evidence>
<keyword evidence="3 7" id="KW-0647">Proteasome</keyword>
<keyword evidence="2" id="KW-0597">Phosphoprotein</keyword>
<evidence type="ECO:0000256" key="3">
    <source>
        <dbReference type="ARBA" id="ARBA00022942"/>
    </source>
</evidence>
<evidence type="ECO:0000256" key="4">
    <source>
        <dbReference type="ARBA" id="ARBA00022990"/>
    </source>
</evidence>
<dbReference type="FunFam" id="3.60.20.10:FF:000077">
    <property type="entry name" value="Proteasome subunit alpha type-3"/>
    <property type="match status" value="1"/>
</dbReference>
<evidence type="ECO:0000313" key="11">
    <source>
        <dbReference type="Proteomes" id="UP001347796"/>
    </source>
</evidence>
<comment type="similarity">
    <text evidence="7 8">Belongs to the peptidase T1A family.</text>
</comment>
<keyword evidence="5 8" id="KW-0539">Nucleus</keyword>
<name>A0AAN8JTA0_PATCE</name>
<evidence type="ECO:0000256" key="2">
    <source>
        <dbReference type="ARBA" id="ARBA00022553"/>
    </source>
</evidence>
<evidence type="ECO:0000259" key="9">
    <source>
        <dbReference type="PROSITE" id="PS00388"/>
    </source>
</evidence>
<evidence type="ECO:0000256" key="7">
    <source>
        <dbReference type="PROSITE-ProRule" id="PRU00808"/>
    </source>
</evidence>
<feature type="domain" description="Proteasome alpha-type subunits" evidence="9">
    <location>
        <begin position="8"/>
        <end position="30"/>
    </location>
</feature>
<dbReference type="InterPro" id="IPR029055">
    <property type="entry name" value="Ntn_hydrolases_N"/>
</dbReference>
<dbReference type="PANTHER" id="PTHR11599">
    <property type="entry name" value="PROTEASOME SUBUNIT ALPHA/BETA"/>
    <property type="match status" value="1"/>
</dbReference>
<keyword evidence="1 8" id="KW-0963">Cytoplasm</keyword>
<dbReference type="InterPro" id="IPR050115">
    <property type="entry name" value="Proteasome_alpha"/>
</dbReference>
<dbReference type="GO" id="GO:0006511">
    <property type="term" value="P:ubiquitin-dependent protein catabolic process"/>
    <property type="evidence" value="ECO:0007669"/>
    <property type="project" value="InterPro"/>
</dbReference>
<dbReference type="GO" id="GO:0019773">
    <property type="term" value="C:proteasome core complex, alpha-subunit complex"/>
    <property type="evidence" value="ECO:0007669"/>
    <property type="project" value="UniProtKB-UniRule"/>
</dbReference>
<dbReference type="InterPro" id="IPR000426">
    <property type="entry name" value="Proteasome_asu_N"/>
</dbReference>
<evidence type="ECO:0000256" key="6">
    <source>
        <dbReference type="ARBA" id="ARBA00064317"/>
    </source>
</evidence>
<accession>A0AAN8JTA0</accession>
<evidence type="ECO:0000256" key="5">
    <source>
        <dbReference type="ARBA" id="ARBA00023242"/>
    </source>
</evidence>
<organism evidence="10 11">
    <name type="scientific">Patella caerulea</name>
    <name type="common">Rayed Mediterranean limpet</name>
    <dbReference type="NCBI Taxonomy" id="87958"/>
    <lineage>
        <taxon>Eukaryota</taxon>
        <taxon>Metazoa</taxon>
        <taxon>Spiralia</taxon>
        <taxon>Lophotrochozoa</taxon>
        <taxon>Mollusca</taxon>
        <taxon>Gastropoda</taxon>
        <taxon>Patellogastropoda</taxon>
        <taxon>Patelloidea</taxon>
        <taxon>Patellidae</taxon>
        <taxon>Patella</taxon>
    </lineage>
</organism>
<dbReference type="Pfam" id="PF00227">
    <property type="entry name" value="Proteasome"/>
    <property type="match status" value="1"/>
</dbReference>
<dbReference type="Proteomes" id="UP001347796">
    <property type="component" value="Unassembled WGS sequence"/>
</dbReference>
<dbReference type="GO" id="GO:0005634">
    <property type="term" value="C:nucleus"/>
    <property type="evidence" value="ECO:0007669"/>
    <property type="project" value="UniProtKB-SubCell"/>
</dbReference>
<evidence type="ECO:0000313" key="10">
    <source>
        <dbReference type="EMBL" id="KAK6180813.1"/>
    </source>
</evidence>
<dbReference type="InterPro" id="IPR023332">
    <property type="entry name" value="Proteasome_alpha-type"/>
</dbReference>
<evidence type="ECO:0000256" key="1">
    <source>
        <dbReference type="ARBA" id="ARBA00022490"/>
    </source>
</evidence>
<dbReference type="CDD" id="cd03751">
    <property type="entry name" value="proteasome_alpha_type_3"/>
    <property type="match status" value="1"/>
</dbReference>
<dbReference type="AlphaFoldDB" id="A0AAN8JTA0"/>
<dbReference type="SUPFAM" id="SSF56235">
    <property type="entry name" value="N-terminal nucleophile aminohydrolases (Ntn hydrolases)"/>
    <property type="match status" value="1"/>
</dbReference>
<gene>
    <name evidence="10" type="ORF">SNE40_008798</name>
</gene>
<protein>
    <recommendedName>
        <fullName evidence="8">Proteasome subunit alpha type</fullName>
    </recommendedName>
</protein>
<sequence>MSSIGTGYDLSASQFSPDGRVFQVEYAQKAVENSGTAIGIRGKDGVVFGVEKLVTSKLYEVGANKRLFNIDRHIGAATAGLLADSRHLVEISREEASNYRSTYGASIPLKYLVDRVSMYVHAHTLYSSVRPFGVGMILGAHSAEGPELYLIDPSGVAWGYHGCAAGKAKQNAKTEIEKLKVKDMTIKELVKEVAKIIYVVHDEVKDKAFELELSWVGEITGGKHELVPKDIFVEAEKYAKEALEESDESDEEEL</sequence>
<dbReference type="EMBL" id="JAZGQO010000007">
    <property type="protein sequence ID" value="KAK6180813.1"/>
    <property type="molecule type" value="Genomic_DNA"/>
</dbReference>
<dbReference type="PROSITE" id="PS00388">
    <property type="entry name" value="PROTEASOME_ALPHA_1"/>
    <property type="match status" value="1"/>
</dbReference>
<keyword evidence="11" id="KW-1185">Reference proteome</keyword>
<keyword evidence="4" id="KW-0007">Acetylation</keyword>
<comment type="subunit">
    <text evidence="6">The 26S proteasome consists of a 20S proteasome core and two 19S regulatory subunits. The 20S proteasome core is a barrel-shaped complex made of 28 subunits that are arranged in four stacked rings. The two outer rings are each formed by seven alpha subunits, and the two inner rings are formed by seven beta subunits. The proteolytic activity is exerted by three beta-subunits PSMB5, PSMB6 and PSMB7. Interacts with AURKB. Interacts with CDKN1A. Interacts with MDM2 and RB1. Interacts with the C-terminus of TBXA2R isoform 2. Interacts with DNAJB2.</text>
</comment>
<dbReference type="GO" id="GO:0005829">
    <property type="term" value="C:cytosol"/>
    <property type="evidence" value="ECO:0007669"/>
    <property type="project" value="UniProtKB-ARBA"/>
</dbReference>
<reference evidence="10 11" key="1">
    <citation type="submission" date="2024-01" db="EMBL/GenBank/DDBJ databases">
        <title>The genome of the rayed Mediterranean limpet Patella caerulea (Linnaeus, 1758).</title>
        <authorList>
            <person name="Anh-Thu Weber A."/>
            <person name="Halstead-Nussloch G."/>
        </authorList>
    </citation>
    <scope>NUCLEOTIDE SEQUENCE [LARGE SCALE GENOMIC DNA]</scope>
    <source>
        <strain evidence="10">AATW-2023a</strain>
        <tissue evidence="10">Whole specimen</tissue>
    </source>
</reference>
<dbReference type="Gene3D" id="3.60.20.10">
    <property type="entry name" value="Glutamine Phosphoribosylpyrophosphate, subunit 1, domain 1"/>
    <property type="match status" value="1"/>
</dbReference>
<dbReference type="Pfam" id="PF10584">
    <property type="entry name" value="Proteasome_A_N"/>
    <property type="match status" value="1"/>
</dbReference>
<comment type="caution">
    <text evidence="10">The sequence shown here is derived from an EMBL/GenBank/DDBJ whole genome shotgun (WGS) entry which is preliminary data.</text>
</comment>
<dbReference type="PROSITE" id="PS51475">
    <property type="entry name" value="PROTEASOME_ALPHA_2"/>
    <property type="match status" value="1"/>
</dbReference>
<proteinExistence type="inferred from homology"/>